<name>A0ABN3JM89_9ACTN</name>
<protein>
    <submittedName>
        <fullName evidence="1">Uncharacterized protein</fullName>
    </submittedName>
</protein>
<evidence type="ECO:0000313" key="2">
    <source>
        <dbReference type="Proteomes" id="UP001501638"/>
    </source>
</evidence>
<gene>
    <name evidence="1" type="ORF">GCM10010405_16450</name>
</gene>
<proteinExistence type="predicted"/>
<reference evidence="1 2" key="1">
    <citation type="journal article" date="2019" name="Int. J. Syst. Evol. Microbiol.">
        <title>The Global Catalogue of Microorganisms (GCM) 10K type strain sequencing project: providing services to taxonomists for standard genome sequencing and annotation.</title>
        <authorList>
            <consortium name="The Broad Institute Genomics Platform"/>
            <consortium name="The Broad Institute Genome Sequencing Center for Infectious Disease"/>
            <person name="Wu L."/>
            <person name="Ma J."/>
        </authorList>
    </citation>
    <scope>NUCLEOTIDE SEQUENCE [LARGE SCALE GENOMIC DNA]</scope>
    <source>
        <strain evidence="1 2">JCM 6305</strain>
    </source>
</reference>
<dbReference type="EMBL" id="BAAASZ010000015">
    <property type="protein sequence ID" value="GAA2434164.1"/>
    <property type="molecule type" value="Genomic_DNA"/>
</dbReference>
<comment type="caution">
    <text evidence="1">The sequence shown here is derived from an EMBL/GenBank/DDBJ whole genome shotgun (WGS) entry which is preliminary data.</text>
</comment>
<dbReference type="Proteomes" id="UP001501638">
    <property type="component" value="Unassembled WGS sequence"/>
</dbReference>
<organism evidence="1 2">
    <name type="scientific">Streptomyces macrosporus</name>
    <dbReference type="NCBI Taxonomy" id="44032"/>
    <lineage>
        <taxon>Bacteria</taxon>
        <taxon>Bacillati</taxon>
        <taxon>Actinomycetota</taxon>
        <taxon>Actinomycetes</taxon>
        <taxon>Kitasatosporales</taxon>
        <taxon>Streptomycetaceae</taxon>
        <taxon>Streptomyces</taxon>
    </lineage>
</organism>
<accession>A0ABN3JM89</accession>
<sequence length="76" mass="8533">MWHTPQAWIFTTASPGPGSGTTIVSTVTGWFLPRATTARTFCDIPVRPLSFTRSIGRSPDRRLPAVRPFRPTKTYR</sequence>
<keyword evidence="2" id="KW-1185">Reference proteome</keyword>
<evidence type="ECO:0000313" key="1">
    <source>
        <dbReference type="EMBL" id="GAA2434164.1"/>
    </source>
</evidence>